<dbReference type="RefSeq" id="WP_012850865.1">
    <property type="nucleotide sequence ID" value="NC_013510.1"/>
</dbReference>
<keyword evidence="2" id="KW-1185">Reference proteome</keyword>
<evidence type="ECO:0000313" key="1">
    <source>
        <dbReference type="EMBL" id="ACY96081.1"/>
    </source>
</evidence>
<gene>
    <name evidence="1" type="ordered locus">Tcur_0484</name>
</gene>
<dbReference type="Proteomes" id="UP000001918">
    <property type="component" value="Chromosome"/>
</dbReference>
<sequence length="49" mass="5434">MTDEAPGARYAIAVPSSALKAALRVPQRIRDLLRVTVYEVRDDLTVKAH</sequence>
<reference evidence="1 2" key="1">
    <citation type="journal article" date="2011" name="Stand. Genomic Sci.">
        <title>Complete genome sequence of Thermomonospora curvata type strain (B9).</title>
        <authorList>
            <person name="Chertkov O."/>
            <person name="Sikorski J."/>
            <person name="Nolan M."/>
            <person name="Lapidus A."/>
            <person name="Lucas S."/>
            <person name="Del Rio T.G."/>
            <person name="Tice H."/>
            <person name="Cheng J.F."/>
            <person name="Goodwin L."/>
            <person name="Pitluck S."/>
            <person name="Liolios K."/>
            <person name="Ivanova N."/>
            <person name="Mavromatis K."/>
            <person name="Mikhailova N."/>
            <person name="Ovchinnikova G."/>
            <person name="Pati A."/>
            <person name="Chen A."/>
            <person name="Palaniappan K."/>
            <person name="Djao O.D."/>
            <person name="Land M."/>
            <person name="Hauser L."/>
            <person name="Chang Y.J."/>
            <person name="Jeffries C.D."/>
            <person name="Brettin T."/>
            <person name="Han C."/>
            <person name="Detter J.C."/>
            <person name="Rohde M."/>
            <person name="Goker M."/>
            <person name="Woyke T."/>
            <person name="Bristow J."/>
            <person name="Eisen J.A."/>
            <person name="Markowitz V."/>
            <person name="Hugenholtz P."/>
            <person name="Klenk H.P."/>
            <person name="Kyrpides N.C."/>
        </authorList>
    </citation>
    <scope>NUCLEOTIDE SEQUENCE [LARGE SCALE GENOMIC DNA]</scope>
    <source>
        <strain evidence="2">ATCC 19995 / DSM 43183 / JCM 3096 / KCTC 9072 / NBRC 15933 / NCIMB 10081 / Henssen B9</strain>
    </source>
</reference>
<proteinExistence type="predicted"/>
<evidence type="ECO:0000313" key="2">
    <source>
        <dbReference type="Proteomes" id="UP000001918"/>
    </source>
</evidence>
<protein>
    <submittedName>
        <fullName evidence="1">Uncharacterized protein</fullName>
    </submittedName>
</protein>
<dbReference type="HOGENOM" id="CLU_3141686_0_0_11"/>
<dbReference type="EMBL" id="CP001738">
    <property type="protein sequence ID" value="ACY96081.1"/>
    <property type="molecule type" value="Genomic_DNA"/>
</dbReference>
<dbReference type="KEGG" id="tcu:Tcur_0484"/>
<organism evidence="1 2">
    <name type="scientific">Thermomonospora curvata (strain ATCC 19995 / DSM 43183 / JCM 3096 / KCTC 9072 / NBRC 15933 / NCIMB 10081 / Henssen B9)</name>
    <dbReference type="NCBI Taxonomy" id="471852"/>
    <lineage>
        <taxon>Bacteria</taxon>
        <taxon>Bacillati</taxon>
        <taxon>Actinomycetota</taxon>
        <taxon>Actinomycetes</taxon>
        <taxon>Streptosporangiales</taxon>
        <taxon>Thermomonosporaceae</taxon>
        <taxon>Thermomonospora</taxon>
    </lineage>
</organism>
<dbReference type="AlphaFoldDB" id="D1A3F6"/>
<name>D1A3F6_THECD</name>
<accession>D1A3F6</accession>